<protein>
    <submittedName>
        <fullName evidence="6">Capsular polysaccharide biosynthesis protein CapL</fullName>
    </submittedName>
</protein>
<dbReference type="InterPro" id="IPR028359">
    <property type="entry name" value="UDP_ManNAc/GlcNAc_DH"/>
</dbReference>
<reference evidence="6 7" key="1">
    <citation type="journal article" date="2009" name="Appl. Environ. Microbiol.">
        <title>Genome analysis of the meat starter culture bacterium Staphylococcus carnosus TM300.</title>
        <authorList>
            <person name="Rosenstein R."/>
            <person name="Nerz C."/>
            <person name="Biswas L."/>
            <person name="Resch A."/>
            <person name="Raddatz G."/>
            <person name="Schuster S.C."/>
            <person name="Goetz F."/>
        </authorList>
    </citation>
    <scope>NUCLEOTIDE SEQUENCE [LARGE SCALE GENOMIC DNA]</scope>
    <source>
        <strain evidence="6 7">TM300</strain>
    </source>
</reference>
<dbReference type="OrthoDB" id="9803238at2"/>
<dbReference type="BioCyc" id="SCAR396513:SCA_RS11815-MONOMER"/>
<dbReference type="EMBL" id="AM295250">
    <property type="protein sequence ID" value="CAL29251.1"/>
    <property type="molecule type" value="Genomic_DNA"/>
</dbReference>
<dbReference type="PANTHER" id="PTHR43491">
    <property type="entry name" value="UDP-N-ACETYL-D-MANNOSAMINE DEHYDROGENASE"/>
    <property type="match status" value="1"/>
</dbReference>
<dbReference type="Pfam" id="PF03720">
    <property type="entry name" value="UDPG_MGDP_dh_C"/>
    <property type="match status" value="1"/>
</dbReference>
<dbReference type="eggNOG" id="COG0677">
    <property type="taxonomic scope" value="Bacteria"/>
</dbReference>
<organism evidence="6 7">
    <name type="scientific">Staphylococcus carnosus (strain TM300)</name>
    <dbReference type="NCBI Taxonomy" id="396513"/>
    <lineage>
        <taxon>Bacteria</taxon>
        <taxon>Bacillati</taxon>
        <taxon>Bacillota</taxon>
        <taxon>Bacilli</taxon>
        <taxon>Bacillales</taxon>
        <taxon>Staphylococcaceae</taxon>
        <taxon>Staphylococcus</taxon>
    </lineage>
</organism>
<keyword evidence="3" id="KW-0520">NAD</keyword>
<evidence type="ECO:0000259" key="5">
    <source>
        <dbReference type="SMART" id="SM00984"/>
    </source>
</evidence>
<dbReference type="KEGG" id="sca:SCA_2348"/>
<evidence type="ECO:0000256" key="1">
    <source>
        <dbReference type="ARBA" id="ARBA00006601"/>
    </source>
</evidence>
<dbReference type="InterPro" id="IPR014027">
    <property type="entry name" value="UDP-Glc/GDP-Man_DH_C"/>
</dbReference>
<proteinExistence type="inferred from homology"/>
<dbReference type="AlphaFoldDB" id="B9DIM6"/>
<dbReference type="GO" id="GO:0016628">
    <property type="term" value="F:oxidoreductase activity, acting on the CH-CH group of donors, NAD or NADP as acceptor"/>
    <property type="evidence" value="ECO:0007669"/>
    <property type="project" value="InterPro"/>
</dbReference>
<gene>
    <name evidence="6" type="primary">capL</name>
    <name evidence="6" type="ordered locus">Sca_2348</name>
</gene>
<dbReference type="SMART" id="SM00984">
    <property type="entry name" value="UDPG_MGDP_dh_C"/>
    <property type="match status" value="1"/>
</dbReference>
<dbReference type="Proteomes" id="UP000000444">
    <property type="component" value="Chromosome"/>
</dbReference>
<dbReference type="Pfam" id="PF03721">
    <property type="entry name" value="UDPG_MGDP_dh_N"/>
    <property type="match status" value="1"/>
</dbReference>
<keyword evidence="7" id="KW-1185">Reference proteome</keyword>
<accession>B9DIM6</accession>
<name>B9DIM6_STACT</name>
<dbReference type="SUPFAM" id="SSF48179">
    <property type="entry name" value="6-phosphogluconate dehydrogenase C-terminal domain-like"/>
    <property type="match status" value="1"/>
</dbReference>
<dbReference type="Pfam" id="PF00984">
    <property type="entry name" value="UDPG_MGDP_dh"/>
    <property type="match status" value="1"/>
</dbReference>
<evidence type="ECO:0000256" key="2">
    <source>
        <dbReference type="ARBA" id="ARBA00023002"/>
    </source>
</evidence>
<dbReference type="SUPFAM" id="SSF52413">
    <property type="entry name" value="UDP-glucose/GDP-mannose dehydrogenase C-terminal domain"/>
    <property type="match status" value="1"/>
</dbReference>
<dbReference type="InterPro" id="IPR014026">
    <property type="entry name" value="UDP-Glc/GDP-Man_DH_dimer"/>
</dbReference>
<dbReference type="Gene3D" id="3.40.50.720">
    <property type="entry name" value="NAD(P)-binding Rossmann-like Domain"/>
    <property type="match status" value="2"/>
</dbReference>
<evidence type="ECO:0000256" key="3">
    <source>
        <dbReference type="ARBA" id="ARBA00023027"/>
    </source>
</evidence>
<dbReference type="InterPro" id="IPR036291">
    <property type="entry name" value="NAD(P)-bd_dom_sf"/>
</dbReference>
<dbReference type="InterPro" id="IPR017476">
    <property type="entry name" value="UDP-Glc/GDP-Man"/>
</dbReference>
<dbReference type="GeneID" id="93794794"/>
<dbReference type="GO" id="GO:0051287">
    <property type="term" value="F:NAD binding"/>
    <property type="evidence" value="ECO:0007669"/>
    <property type="project" value="InterPro"/>
</dbReference>
<dbReference type="SUPFAM" id="SSF51735">
    <property type="entry name" value="NAD(P)-binding Rossmann-fold domains"/>
    <property type="match status" value="1"/>
</dbReference>
<dbReference type="HOGENOM" id="CLU_023810_3_1_9"/>
<dbReference type="PIRSF" id="PIRSF500136">
    <property type="entry name" value="UDP_ManNAc_DH"/>
    <property type="match status" value="1"/>
</dbReference>
<dbReference type="GO" id="GO:0016616">
    <property type="term" value="F:oxidoreductase activity, acting on the CH-OH group of donors, NAD or NADP as acceptor"/>
    <property type="evidence" value="ECO:0007669"/>
    <property type="project" value="InterPro"/>
</dbReference>
<evidence type="ECO:0000313" key="7">
    <source>
        <dbReference type="Proteomes" id="UP000000444"/>
    </source>
</evidence>
<dbReference type="NCBIfam" id="TIGR03026">
    <property type="entry name" value="NDP-sugDHase"/>
    <property type="match status" value="1"/>
</dbReference>
<dbReference type="InterPro" id="IPR036220">
    <property type="entry name" value="UDP-Glc/GDP-Man_DH_C_sf"/>
</dbReference>
<sequence>MDRKIAVVGLGYVGLPVAVAFGKQQPVIGFDINEKRIEELKSNYDRTNEVTTEDLKETKITFTNNIDELSKADFIIVAVPTPINKHNQPDLTPLLKASETVGKALKEGTIVVYESTVYPGATEEDCVPILERFSGLQSGKDFFVGYSPERINPGDKVHTFETITKVVSGQTPEVLDIVAEVYSSVVNAGVHKASSIKVAEAAKVIENTQRDVNIALMNEFAVIFDKVGIDTNEVLEASGTKWNFLNFKPGLVGGHCIGVDPYYLTHKAQELGHHPEIILAGRRINDNMAEHVATNVVKELLKKGLEVNGMTINLLGLTFKENCPDLRNTKVIDIIRELEEYGINVIVNDVEADKETAKQLYNIDLKDVEDMEVSDALIFAVPHKTYIEDKDKYLRLLSDNGVIFDIKGLINKNNLNENQSIWSL</sequence>
<dbReference type="PANTHER" id="PTHR43491:SF2">
    <property type="entry name" value="UDP-N-ACETYL-D-MANNOSAMINE DEHYDROGENASE"/>
    <property type="match status" value="1"/>
</dbReference>
<dbReference type="PIRSF" id="PIRSF000124">
    <property type="entry name" value="UDPglc_GDPman_dh"/>
    <property type="match status" value="1"/>
</dbReference>
<dbReference type="RefSeq" id="WP_015901586.1">
    <property type="nucleotide sequence ID" value="NC_012121.1"/>
</dbReference>
<evidence type="ECO:0000313" key="6">
    <source>
        <dbReference type="EMBL" id="CAL29251.1"/>
    </source>
</evidence>
<dbReference type="GO" id="GO:0000271">
    <property type="term" value="P:polysaccharide biosynthetic process"/>
    <property type="evidence" value="ECO:0007669"/>
    <property type="project" value="InterPro"/>
</dbReference>
<dbReference type="InterPro" id="IPR001732">
    <property type="entry name" value="UDP-Glc/GDP-Man_DH_N"/>
</dbReference>
<evidence type="ECO:0000256" key="4">
    <source>
        <dbReference type="PIRNR" id="PIRNR000124"/>
    </source>
</evidence>
<dbReference type="InterPro" id="IPR008927">
    <property type="entry name" value="6-PGluconate_DH-like_C_sf"/>
</dbReference>
<feature type="domain" description="UDP-glucose/GDP-mannose dehydrogenase C-terminal" evidence="5">
    <location>
        <begin position="313"/>
        <end position="412"/>
    </location>
</feature>
<comment type="similarity">
    <text evidence="1 4">Belongs to the UDP-glucose/GDP-mannose dehydrogenase family.</text>
</comment>
<keyword evidence="2" id="KW-0560">Oxidoreductase</keyword>